<feature type="transmembrane region" description="Helical" evidence="8">
    <location>
        <begin position="360"/>
        <end position="380"/>
    </location>
</feature>
<feature type="transmembrane region" description="Helical" evidence="8">
    <location>
        <begin position="222"/>
        <end position="240"/>
    </location>
</feature>
<dbReference type="InterPro" id="IPR050297">
    <property type="entry name" value="LipidA_mod_glycosyltrf_83"/>
</dbReference>
<proteinExistence type="predicted"/>
<accession>A0A2S8FKW9</accession>
<feature type="transmembrane region" description="Helical" evidence="8">
    <location>
        <begin position="104"/>
        <end position="121"/>
    </location>
</feature>
<evidence type="ECO:0000313" key="10">
    <source>
        <dbReference type="Proteomes" id="UP000238322"/>
    </source>
</evidence>
<feature type="transmembrane region" description="Helical" evidence="8">
    <location>
        <begin position="282"/>
        <end position="302"/>
    </location>
</feature>
<keyword evidence="7 8" id="KW-0472">Membrane</keyword>
<name>A0A2S8FKW9_9BACT</name>
<evidence type="ECO:0000256" key="5">
    <source>
        <dbReference type="ARBA" id="ARBA00022692"/>
    </source>
</evidence>
<dbReference type="GO" id="GO:0005886">
    <property type="term" value="C:plasma membrane"/>
    <property type="evidence" value="ECO:0007669"/>
    <property type="project" value="UniProtKB-SubCell"/>
</dbReference>
<feature type="transmembrane region" description="Helical" evidence="8">
    <location>
        <begin position="309"/>
        <end position="326"/>
    </location>
</feature>
<evidence type="ECO:0000256" key="4">
    <source>
        <dbReference type="ARBA" id="ARBA00022679"/>
    </source>
</evidence>
<dbReference type="GO" id="GO:0009103">
    <property type="term" value="P:lipopolysaccharide biosynthetic process"/>
    <property type="evidence" value="ECO:0007669"/>
    <property type="project" value="UniProtKB-ARBA"/>
</dbReference>
<keyword evidence="6 8" id="KW-1133">Transmembrane helix</keyword>
<keyword evidence="3" id="KW-0328">Glycosyltransferase</keyword>
<evidence type="ECO:0000313" key="9">
    <source>
        <dbReference type="EMBL" id="PQO32801.1"/>
    </source>
</evidence>
<reference evidence="9 10" key="1">
    <citation type="submission" date="2018-02" db="EMBL/GenBank/DDBJ databases">
        <title>Comparative genomes isolates from brazilian mangrove.</title>
        <authorList>
            <person name="Araujo J.E."/>
            <person name="Taketani R.G."/>
            <person name="Silva M.C.P."/>
            <person name="Loureco M.V."/>
            <person name="Andreote F.D."/>
        </authorList>
    </citation>
    <scope>NUCLEOTIDE SEQUENCE [LARGE SCALE GENOMIC DNA]</scope>
    <source>
        <strain evidence="9 10">Hex-1 MGV</strain>
    </source>
</reference>
<dbReference type="OrthoDB" id="238177at2"/>
<dbReference type="AlphaFoldDB" id="A0A2S8FKW9"/>
<dbReference type="PANTHER" id="PTHR33908:SF11">
    <property type="entry name" value="MEMBRANE PROTEIN"/>
    <property type="match status" value="1"/>
</dbReference>
<evidence type="ECO:0000256" key="8">
    <source>
        <dbReference type="SAM" id="Phobius"/>
    </source>
</evidence>
<gene>
    <name evidence="9" type="ORF">C5Y83_21690</name>
</gene>
<feature type="transmembrane region" description="Helical" evidence="8">
    <location>
        <begin position="189"/>
        <end position="210"/>
    </location>
</feature>
<feature type="transmembrane region" description="Helical" evidence="8">
    <location>
        <begin position="151"/>
        <end position="169"/>
    </location>
</feature>
<evidence type="ECO:0000256" key="7">
    <source>
        <dbReference type="ARBA" id="ARBA00023136"/>
    </source>
</evidence>
<evidence type="ECO:0008006" key="11">
    <source>
        <dbReference type="Google" id="ProtNLM"/>
    </source>
</evidence>
<organism evidence="9 10">
    <name type="scientific">Blastopirellula marina</name>
    <dbReference type="NCBI Taxonomy" id="124"/>
    <lineage>
        <taxon>Bacteria</taxon>
        <taxon>Pseudomonadati</taxon>
        <taxon>Planctomycetota</taxon>
        <taxon>Planctomycetia</taxon>
        <taxon>Pirellulales</taxon>
        <taxon>Pirellulaceae</taxon>
        <taxon>Blastopirellula</taxon>
    </lineage>
</organism>
<sequence length="497" mass="56407">MDVNDSQEATVWSTTQRIALVALLAAIFLFHLIMMRESTDWGGDYAQYLNQARNLTRFHDMNDTGYVYNPDAPVIGPRAYPPLFPVFLAPIYAVFGVDYEVLKIAMVALLIVTLTICSGYFAKHLSAWYTLALIALIGFMPVFWEFNHWIISEHLFVVLWMLAMLLYQRDREDTAQPSHSIPRAVLLGLVIYMAIGTRTVGIVLPPALILTELILYRRLTRYMMVSISSAVAFYAIQKVLVPSGGSGYLDQLSQISVHSILYNLYADGGSFTYVWDNGYKEALSKASGILLSLVAIVGCLRANWPKPQFLFIASILYFILIVIWPGAAWARMIWPLYFGFLGWFLYACEKFPRSNKQRTIITSLLLLYTFGCYASFYYFADFSRISGPEDEAAQEMFVQVEQRMGDDPDDVCLFFKPRVLTFYLERKSIGYPIELDNEAALHRTIDDHNVKIAVTQSDDPPELPAMLAAEGFTQVWSNQAFQIWQPASKTAEPNPMP</sequence>
<dbReference type="Proteomes" id="UP000238322">
    <property type="component" value="Unassembled WGS sequence"/>
</dbReference>
<dbReference type="EMBL" id="PUHY01000012">
    <property type="protein sequence ID" value="PQO32801.1"/>
    <property type="molecule type" value="Genomic_DNA"/>
</dbReference>
<evidence type="ECO:0000256" key="2">
    <source>
        <dbReference type="ARBA" id="ARBA00022475"/>
    </source>
</evidence>
<comment type="subcellular location">
    <subcellularLocation>
        <location evidence="1">Cell membrane</location>
        <topology evidence="1">Multi-pass membrane protein</topology>
    </subcellularLocation>
</comment>
<comment type="caution">
    <text evidence="9">The sequence shown here is derived from an EMBL/GenBank/DDBJ whole genome shotgun (WGS) entry which is preliminary data.</text>
</comment>
<feature type="transmembrane region" description="Helical" evidence="8">
    <location>
        <begin position="127"/>
        <end position="144"/>
    </location>
</feature>
<dbReference type="GO" id="GO:0016763">
    <property type="term" value="F:pentosyltransferase activity"/>
    <property type="evidence" value="ECO:0007669"/>
    <property type="project" value="TreeGrafter"/>
</dbReference>
<evidence type="ECO:0000256" key="3">
    <source>
        <dbReference type="ARBA" id="ARBA00022676"/>
    </source>
</evidence>
<keyword evidence="2" id="KW-1003">Cell membrane</keyword>
<evidence type="ECO:0000256" key="6">
    <source>
        <dbReference type="ARBA" id="ARBA00022989"/>
    </source>
</evidence>
<dbReference type="PANTHER" id="PTHR33908">
    <property type="entry name" value="MANNOSYLTRANSFERASE YKCB-RELATED"/>
    <property type="match status" value="1"/>
</dbReference>
<dbReference type="RefSeq" id="WP_105331813.1">
    <property type="nucleotide sequence ID" value="NZ_PUHY01000012.1"/>
</dbReference>
<keyword evidence="5 8" id="KW-0812">Transmembrane</keyword>
<keyword evidence="4" id="KW-0808">Transferase</keyword>
<feature type="transmembrane region" description="Helical" evidence="8">
    <location>
        <begin position="332"/>
        <end position="348"/>
    </location>
</feature>
<feature type="transmembrane region" description="Helical" evidence="8">
    <location>
        <begin position="18"/>
        <end position="35"/>
    </location>
</feature>
<feature type="transmembrane region" description="Helical" evidence="8">
    <location>
        <begin position="79"/>
        <end position="97"/>
    </location>
</feature>
<evidence type="ECO:0000256" key="1">
    <source>
        <dbReference type="ARBA" id="ARBA00004651"/>
    </source>
</evidence>
<protein>
    <recommendedName>
        <fullName evidence="11">Glycosyltransferase RgtA/B/C/D-like domain-containing protein</fullName>
    </recommendedName>
</protein>